<evidence type="ECO:0000313" key="2">
    <source>
        <dbReference type="EMBL" id="ODM95637.1"/>
    </source>
</evidence>
<protein>
    <submittedName>
        <fullName evidence="2">Uncharacterized protein</fullName>
    </submittedName>
</protein>
<feature type="compositionally biased region" description="Polar residues" evidence="1">
    <location>
        <begin position="29"/>
        <end position="54"/>
    </location>
</feature>
<keyword evidence="3" id="KW-1185">Reference proteome</keyword>
<dbReference type="AlphaFoldDB" id="A0A1D2MRD7"/>
<comment type="caution">
    <text evidence="2">The sequence shown here is derived from an EMBL/GenBank/DDBJ whole genome shotgun (WGS) entry which is preliminary data.</text>
</comment>
<evidence type="ECO:0000313" key="3">
    <source>
        <dbReference type="Proteomes" id="UP000094527"/>
    </source>
</evidence>
<dbReference type="EMBL" id="LJIJ01000641">
    <property type="protein sequence ID" value="ODM95637.1"/>
    <property type="molecule type" value="Genomic_DNA"/>
</dbReference>
<accession>A0A1D2MRD7</accession>
<gene>
    <name evidence="2" type="ORF">Ocin01_11044</name>
</gene>
<sequence length="92" mass="9695">MAASRYPVAIGAQQQQPPPGSGQYPPQQMRSNYPPTGQSISQPTGPTPTLNQLLQPGGSAAAGGASGLEHREELNQICQLMEHIDIPLHQGI</sequence>
<proteinExistence type="predicted"/>
<name>A0A1D2MRD7_ORCCI</name>
<evidence type="ECO:0000256" key="1">
    <source>
        <dbReference type="SAM" id="MobiDB-lite"/>
    </source>
</evidence>
<dbReference type="Proteomes" id="UP000094527">
    <property type="component" value="Unassembled WGS sequence"/>
</dbReference>
<reference evidence="2 3" key="1">
    <citation type="journal article" date="2016" name="Genome Biol. Evol.">
        <title>Gene Family Evolution Reflects Adaptation to Soil Environmental Stressors in the Genome of the Collembolan Orchesella cincta.</title>
        <authorList>
            <person name="Faddeeva-Vakhrusheva A."/>
            <person name="Derks M.F."/>
            <person name="Anvar S.Y."/>
            <person name="Agamennone V."/>
            <person name="Suring W."/>
            <person name="Smit S."/>
            <person name="van Straalen N.M."/>
            <person name="Roelofs D."/>
        </authorList>
    </citation>
    <scope>NUCLEOTIDE SEQUENCE [LARGE SCALE GENOMIC DNA]</scope>
    <source>
        <tissue evidence="2">Mixed pool</tissue>
    </source>
</reference>
<organism evidence="2 3">
    <name type="scientific">Orchesella cincta</name>
    <name type="common">Springtail</name>
    <name type="synonym">Podura cincta</name>
    <dbReference type="NCBI Taxonomy" id="48709"/>
    <lineage>
        <taxon>Eukaryota</taxon>
        <taxon>Metazoa</taxon>
        <taxon>Ecdysozoa</taxon>
        <taxon>Arthropoda</taxon>
        <taxon>Hexapoda</taxon>
        <taxon>Collembola</taxon>
        <taxon>Entomobryomorpha</taxon>
        <taxon>Entomobryoidea</taxon>
        <taxon>Orchesellidae</taxon>
        <taxon>Orchesellinae</taxon>
        <taxon>Orchesella</taxon>
    </lineage>
</organism>
<feature type="region of interest" description="Disordered" evidence="1">
    <location>
        <begin position="1"/>
        <end position="68"/>
    </location>
</feature>